<sequence>MENGKLEKKVGVGERSINSWYHSVFTLNTRVKTHGITVYSQGIQKYKLMKFKLMKYKLMKYKLMVEKYKLMYNSVFTFGAAKLKENINPLEALSEKETVKPI</sequence>
<comment type="caution">
    <text evidence="1">The sequence shown here is derived from an EMBL/GenBank/DDBJ whole genome shotgun (WGS) entry which is preliminary data.</text>
</comment>
<protein>
    <submittedName>
        <fullName evidence="1">Uncharacterized protein</fullName>
    </submittedName>
</protein>
<reference evidence="1 2" key="1">
    <citation type="journal article" date="2023" name="Nucleic Acids Res.">
        <title>The hologenome of Daphnia magna reveals possible DNA methylation and microbiome-mediated evolution of the host genome.</title>
        <authorList>
            <person name="Chaturvedi A."/>
            <person name="Li X."/>
            <person name="Dhandapani V."/>
            <person name="Marshall H."/>
            <person name="Kissane S."/>
            <person name="Cuenca-Cambronero M."/>
            <person name="Asole G."/>
            <person name="Calvet F."/>
            <person name="Ruiz-Romero M."/>
            <person name="Marangio P."/>
            <person name="Guigo R."/>
            <person name="Rago D."/>
            <person name="Mirbahai L."/>
            <person name="Eastwood N."/>
            <person name="Colbourne J.K."/>
            <person name="Zhou J."/>
            <person name="Mallon E."/>
            <person name="Orsini L."/>
        </authorList>
    </citation>
    <scope>NUCLEOTIDE SEQUENCE [LARGE SCALE GENOMIC DNA]</scope>
    <source>
        <strain evidence="1">LRV0_1</strain>
    </source>
</reference>
<organism evidence="1 2">
    <name type="scientific">Daphnia magna</name>
    <dbReference type="NCBI Taxonomy" id="35525"/>
    <lineage>
        <taxon>Eukaryota</taxon>
        <taxon>Metazoa</taxon>
        <taxon>Ecdysozoa</taxon>
        <taxon>Arthropoda</taxon>
        <taxon>Crustacea</taxon>
        <taxon>Branchiopoda</taxon>
        <taxon>Diplostraca</taxon>
        <taxon>Cladocera</taxon>
        <taxon>Anomopoda</taxon>
        <taxon>Daphniidae</taxon>
        <taxon>Daphnia</taxon>
    </lineage>
</organism>
<proteinExistence type="predicted"/>
<evidence type="ECO:0000313" key="1">
    <source>
        <dbReference type="EMBL" id="KAK4024832.1"/>
    </source>
</evidence>
<gene>
    <name evidence="1" type="ORF">OUZ56_010326</name>
</gene>
<accession>A0ABR0AI77</accession>
<name>A0ABR0AI77_9CRUS</name>
<evidence type="ECO:0000313" key="2">
    <source>
        <dbReference type="Proteomes" id="UP001234178"/>
    </source>
</evidence>
<dbReference type="EMBL" id="JAOYFB010000037">
    <property type="protein sequence ID" value="KAK4024832.1"/>
    <property type="molecule type" value="Genomic_DNA"/>
</dbReference>
<dbReference type="Proteomes" id="UP001234178">
    <property type="component" value="Unassembled WGS sequence"/>
</dbReference>
<keyword evidence="2" id="KW-1185">Reference proteome</keyword>